<evidence type="ECO:0000313" key="8">
    <source>
        <dbReference type="EMBL" id="SFU88302.1"/>
    </source>
</evidence>
<evidence type="ECO:0000256" key="6">
    <source>
        <dbReference type="RuleBase" id="RU363032"/>
    </source>
</evidence>
<evidence type="ECO:0000256" key="5">
    <source>
        <dbReference type="ARBA" id="ARBA00023136"/>
    </source>
</evidence>
<keyword evidence="9" id="KW-1185">Reference proteome</keyword>
<dbReference type="GO" id="GO:0055085">
    <property type="term" value="P:transmembrane transport"/>
    <property type="evidence" value="ECO:0007669"/>
    <property type="project" value="InterPro"/>
</dbReference>
<feature type="transmembrane region" description="Helical" evidence="6">
    <location>
        <begin position="73"/>
        <end position="96"/>
    </location>
</feature>
<name>A0A1I7JT17_9GAMM</name>
<dbReference type="EMBL" id="FPBP01000012">
    <property type="protein sequence ID" value="SFU88302.1"/>
    <property type="molecule type" value="Genomic_DNA"/>
</dbReference>
<dbReference type="GO" id="GO:0031460">
    <property type="term" value="P:glycine betaine transport"/>
    <property type="evidence" value="ECO:0007669"/>
    <property type="project" value="TreeGrafter"/>
</dbReference>
<dbReference type="PANTHER" id="PTHR30177">
    <property type="entry name" value="GLYCINE BETAINE/L-PROLINE TRANSPORT SYSTEM PERMEASE PROTEIN PROW"/>
    <property type="match status" value="1"/>
</dbReference>
<feature type="transmembrane region" description="Helical" evidence="6">
    <location>
        <begin position="46"/>
        <end position="66"/>
    </location>
</feature>
<dbReference type="PANTHER" id="PTHR30177:SF30">
    <property type="entry name" value="GLYCINE BETAINE UPTAKE SYSTEM PERMEASE PROTEIN YEHY"/>
    <property type="match status" value="1"/>
</dbReference>
<dbReference type="RefSeq" id="WP_089796880.1">
    <property type="nucleotide sequence ID" value="NZ_FPBP01000012.1"/>
</dbReference>
<dbReference type="OrthoDB" id="9801163at2"/>
<feature type="transmembrane region" description="Helical" evidence="6">
    <location>
        <begin position="108"/>
        <end position="128"/>
    </location>
</feature>
<organism evidence="8 9">
    <name type="scientific">Halomonas korlensis</name>
    <dbReference type="NCBI Taxonomy" id="463301"/>
    <lineage>
        <taxon>Bacteria</taxon>
        <taxon>Pseudomonadati</taxon>
        <taxon>Pseudomonadota</taxon>
        <taxon>Gammaproteobacteria</taxon>
        <taxon>Oceanospirillales</taxon>
        <taxon>Halomonadaceae</taxon>
        <taxon>Halomonas</taxon>
    </lineage>
</organism>
<keyword evidence="3 6" id="KW-0812">Transmembrane</keyword>
<feature type="transmembrane region" description="Helical" evidence="6">
    <location>
        <begin position="354"/>
        <end position="376"/>
    </location>
</feature>
<dbReference type="Gene3D" id="1.10.3720.10">
    <property type="entry name" value="MetI-like"/>
    <property type="match status" value="1"/>
</dbReference>
<feature type="transmembrane region" description="Helical" evidence="6">
    <location>
        <begin position="245"/>
        <end position="269"/>
    </location>
</feature>
<feature type="transmembrane region" description="Helical" evidence="6">
    <location>
        <begin position="324"/>
        <end position="348"/>
    </location>
</feature>
<proteinExistence type="inferred from homology"/>
<dbReference type="Proteomes" id="UP000198693">
    <property type="component" value="Unassembled WGS sequence"/>
</dbReference>
<keyword evidence="2 6" id="KW-0813">Transport</keyword>
<dbReference type="InterPro" id="IPR051204">
    <property type="entry name" value="ABC_transp_perm/SBD"/>
</dbReference>
<evidence type="ECO:0000256" key="2">
    <source>
        <dbReference type="ARBA" id="ARBA00022448"/>
    </source>
</evidence>
<feature type="transmembrane region" description="Helical" evidence="6">
    <location>
        <begin position="178"/>
        <end position="202"/>
    </location>
</feature>
<dbReference type="Pfam" id="PF00528">
    <property type="entry name" value="BPD_transp_1"/>
    <property type="match status" value="1"/>
</dbReference>
<comment type="similarity">
    <text evidence="6">Belongs to the binding-protein-dependent transport system permease family.</text>
</comment>
<dbReference type="STRING" id="463301.SAMN04487955_11225"/>
<dbReference type="AlphaFoldDB" id="A0A1I7JT17"/>
<dbReference type="CDD" id="cd06261">
    <property type="entry name" value="TM_PBP2"/>
    <property type="match status" value="1"/>
</dbReference>
<keyword evidence="4 6" id="KW-1133">Transmembrane helix</keyword>
<evidence type="ECO:0000256" key="4">
    <source>
        <dbReference type="ARBA" id="ARBA00022989"/>
    </source>
</evidence>
<dbReference type="GO" id="GO:0005886">
    <property type="term" value="C:plasma membrane"/>
    <property type="evidence" value="ECO:0007669"/>
    <property type="project" value="UniProtKB-SubCell"/>
</dbReference>
<sequence>MEAPRHNRVLPALILAALVAWLGADLVSVAANRIVPGEGIATLDAIGWGGMLAGTLAMLSVAVLGFRPNPRKYRIAMAVTVATLMALPAVLALAAARQADSDMPQARLGIGPGFWVVLFVMLLAMIELRTRLGGSRLNGWALMFPVLLSWWLCLSWWLEPLALLQEFRGRSDQFVAAVLYHLALVGAAVGTSLLLGVALALAMRRFPALQRAGFGVLNFLQTIPSLALFGLLLAPLAWLAANVEWLSAIGVRGIGWAPALIALVGYSLLPMVRNTFVALSEVDPGVIDSARGMGMSRGQVFLQVRLPLALPVMLEGVRITTVQAIGLAAVAALIGAGGLGGFIFQGLGQAAMDLVLLGALPILGMALVADALLGALSERLRPGGAK</sequence>
<dbReference type="PROSITE" id="PS50928">
    <property type="entry name" value="ABC_TM1"/>
    <property type="match status" value="1"/>
</dbReference>
<accession>A0A1I7JT17</accession>
<feature type="domain" description="ABC transmembrane type-1" evidence="7">
    <location>
        <begin position="178"/>
        <end position="373"/>
    </location>
</feature>
<keyword evidence="5 6" id="KW-0472">Membrane</keyword>
<comment type="subcellular location">
    <subcellularLocation>
        <location evidence="1 6">Cell membrane</location>
        <topology evidence="1 6">Multi-pass membrane protein</topology>
    </subcellularLocation>
</comment>
<evidence type="ECO:0000313" key="9">
    <source>
        <dbReference type="Proteomes" id="UP000198693"/>
    </source>
</evidence>
<dbReference type="SUPFAM" id="SSF161098">
    <property type="entry name" value="MetI-like"/>
    <property type="match status" value="1"/>
</dbReference>
<evidence type="ECO:0000256" key="3">
    <source>
        <dbReference type="ARBA" id="ARBA00022692"/>
    </source>
</evidence>
<evidence type="ECO:0000259" key="7">
    <source>
        <dbReference type="PROSITE" id="PS50928"/>
    </source>
</evidence>
<feature type="transmembrane region" description="Helical" evidence="6">
    <location>
        <begin position="214"/>
        <end position="239"/>
    </location>
</feature>
<reference evidence="9" key="1">
    <citation type="submission" date="2016-10" db="EMBL/GenBank/DDBJ databases">
        <authorList>
            <person name="Varghese N."/>
            <person name="Submissions S."/>
        </authorList>
    </citation>
    <scope>NUCLEOTIDE SEQUENCE [LARGE SCALE GENOMIC DNA]</scope>
    <source>
        <strain evidence="9">CGMCC 1.6981</strain>
    </source>
</reference>
<gene>
    <name evidence="8" type="ORF">SAMN04487955_11225</name>
</gene>
<feature type="transmembrane region" description="Helical" evidence="6">
    <location>
        <begin position="140"/>
        <end position="158"/>
    </location>
</feature>
<dbReference type="InterPro" id="IPR035906">
    <property type="entry name" value="MetI-like_sf"/>
</dbReference>
<protein>
    <submittedName>
        <fullName evidence="8">Osmoprotectant transport system permease protein</fullName>
    </submittedName>
</protein>
<dbReference type="InterPro" id="IPR000515">
    <property type="entry name" value="MetI-like"/>
</dbReference>
<evidence type="ECO:0000256" key="1">
    <source>
        <dbReference type="ARBA" id="ARBA00004651"/>
    </source>
</evidence>